<feature type="compositionally biased region" description="Polar residues" evidence="1">
    <location>
        <begin position="671"/>
        <end position="690"/>
    </location>
</feature>
<feature type="compositionally biased region" description="Basic and acidic residues" evidence="1">
    <location>
        <begin position="426"/>
        <end position="435"/>
    </location>
</feature>
<comment type="caution">
    <text evidence="2">The sequence shown here is derived from an EMBL/GenBank/DDBJ whole genome shotgun (WGS) entry which is preliminary data.</text>
</comment>
<evidence type="ECO:0000313" key="2">
    <source>
        <dbReference type="EMBL" id="KAJ8706767.1"/>
    </source>
</evidence>
<feature type="compositionally biased region" description="Pro residues" evidence="1">
    <location>
        <begin position="407"/>
        <end position="422"/>
    </location>
</feature>
<evidence type="ECO:0000256" key="1">
    <source>
        <dbReference type="SAM" id="MobiDB-lite"/>
    </source>
</evidence>
<feature type="compositionally biased region" description="Low complexity" evidence="1">
    <location>
        <begin position="869"/>
        <end position="885"/>
    </location>
</feature>
<feature type="region of interest" description="Disordered" evidence="1">
    <location>
        <begin position="755"/>
        <end position="800"/>
    </location>
</feature>
<keyword evidence="3" id="KW-1185">Reference proteome</keyword>
<feature type="compositionally biased region" description="Polar residues" evidence="1">
    <location>
        <begin position="189"/>
        <end position="201"/>
    </location>
</feature>
<dbReference type="Proteomes" id="UP001231518">
    <property type="component" value="Chromosome 30"/>
</dbReference>
<feature type="compositionally biased region" description="Polar residues" evidence="1">
    <location>
        <begin position="846"/>
        <end position="857"/>
    </location>
</feature>
<sequence length="1005" mass="110164">METVERPEHFPLLNDFFKIMAKGIVKNYCAICLRTEKERRLINNKALATYTTSFLLKKQWKNKYICFICHRQAEKALTFLRAVSFAGNMDTLYEDLLYQKRLNRDVIQTAVFQALIIKQGMVGLNSSPEYWEKELRIIRKATSLKLRRTRVTGVGTGRPEHERPSARNRYIVYEDPDEVSNPETDLASEPTTSNHTSSATTETVDLTASNHDNIDPTSSVNSEPVFATPEPLDLRTSIDLELAANINLGWKGAGWIRRRQLLTTPELERATRKDRLDLCIKRKRTHQKFRRNTNRLLVAEHNKSLRAERRKSIGDVEPGGSKSTGRNVRFDVADEDETVLVGEAGASEADSSRLPNPAVARPKKAKARSRSLSVAGPSRAPVAGPSSVKNRRSRTPVADLSYLEDIPSPPPLAEPSHSPVPGPSFAKDRPSRSPVDDLSWLEDIPIPLPLAGRKRSPVPGPSSAKDRHSWSPVAGPSRAPDIRSRSPVAGPSWAPVEPFYAHLADFNPAPVTGRSWSLVPGPSLAEPGASTSTAEADPYWSTAGSPNRTYEGLHTGTDDDEHRRRARKGKSLVSGGSGPKRSKNRQNNAVKDQRSEIKLNIARPTVKENSIVIPPQPPNETLVILEEGDEDEDTEMKIERTIPADMTMDPLLMGIGSAPAPVTRTQKHDNTTTTSKKQTPKNIPGQNTATKKIEDKKHIQKSTNSRRLSISGTSQSSSGQSVISRKRSLESASTMVLPIKVSVLPNTSISAGLSSYKIPKKNQNPSTMSPAMSPQYSRSPPWTPQTSKSPPWTPQTSQVPSLPPLVRQLSSSNAGLTIKLLNTQTSEPSFNPLMPPPPPGSHERWTPTNVRGSSESPTHPGAGELHAYSPSTSGPGSSPQMSPRSYVRTSPASIPILELDTGRSTQHSPSRPRMRPQTARRGYGRATLPNVRVPGAPRTPTDGGQVIIRAQASVGISPDPLGPRMGRPAHGPPHGPPHRPRHVGRNEGQPPVQDAIRRYTMTSEE</sequence>
<feature type="compositionally biased region" description="Low complexity" evidence="1">
    <location>
        <begin position="705"/>
        <end position="723"/>
    </location>
</feature>
<organism evidence="2 3">
    <name type="scientific">Mythimna separata</name>
    <name type="common">Oriental armyworm</name>
    <name type="synonym">Pseudaletia separata</name>
    <dbReference type="NCBI Taxonomy" id="271217"/>
    <lineage>
        <taxon>Eukaryota</taxon>
        <taxon>Metazoa</taxon>
        <taxon>Ecdysozoa</taxon>
        <taxon>Arthropoda</taxon>
        <taxon>Hexapoda</taxon>
        <taxon>Insecta</taxon>
        <taxon>Pterygota</taxon>
        <taxon>Neoptera</taxon>
        <taxon>Endopterygota</taxon>
        <taxon>Lepidoptera</taxon>
        <taxon>Glossata</taxon>
        <taxon>Ditrysia</taxon>
        <taxon>Noctuoidea</taxon>
        <taxon>Noctuidae</taxon>
        <taxon>Noctuinae</taxon>
        <taxon>Hadenini</taxon>
        <taxon>Mythimna</taxon>
    </lineage>
</organism>
<dbReference type="EMBL" id="JARGEI010000028">
    <property type="protein sequence ID" value="KAJ8706767.1"/>
    <property type="molecule type" value="Genomic_DNA"/>
</dbReference>
<accession>A0AAD7Y8Z4</accession>
<name>A0AAD7Y8Z4_MYTSE</name>
<feature type="region of interest" description="Disordered" evidence="1">
    <location>
        <begin position="511"/>
        <end position="602"/>
    </location>
</feature>
<feature type="region of interest" description="Disordered" evidence="1">
    <location>
        <begin position="177"/>
        <end position="201"/>
    </location>
</feature>
<reference evidence="2" key="1">
    <citation type="submission" date="2023-03" db="EMBL/GenBank/DDBJ databases">
        <title>Chromosome-level genomes of two armyworms, Mythimna separata and Mythimna loreyi, provide insights into the biosynthesis and reception of sex pheromones.</title>
        <authorList>
            <person name="Zhao H."/>
        </authorList>
    </citation>
    <scope>NUCLEOTIDE SEQUENCE</scope>
    <source>
        <strain evidence="2">BeijingLab</strain>
        <tissue evidence="2">Pupa</tissue>
    </source>
</reference>
<proteinExistence type="predicted"/>
<dbReference type="AlphaFoldDB" id="A0AAD7Y8Z4"/>
<feature type="region of interest" description="Disordered" evidence="1">
    <location>
        <begin position="641"/>
        <end position="725"/>
    </location>
</feature>
<protein>
    <submittedName>
        <fullName evidence="2">Uncharacterized protein</fullName>
    </submittedName>
</protein>
<gene>
    <name evidence="2" type="ORF">PYW07_012845</name>
</gene>
<evidence type="ECO:0000313" key="3">
    <source>
        <dbReference type="Proteomes" id="UP001231518"/>
    </source>
</evidence>
<feature type="region of interest" description="Disordered" evidence="1">
    <location>
        <begin position="308"/>
        <end position="494"/>
    </location>
</feature>
<feature type="compositionally biased region" description="Polar residues" evidence="1">
    <location>
        <begin position="761"/>
        <end position="800"/>
    </location>
</feature>
<feature type="region of interest" description="Disordered" evidence="1">
    <location>
        <begin position="823"/>
        <end position="1005"/>
    </location>
</feature>